<feature type="transmembrane region" description="Helical" evidence="1">
    <location>
        <begin position="59"/>
        <end position="81"/>
    </location>
</feature>
<accession>A0A517DSH8</accession>
<dbReference type="KEGG" id="sted:SPTER_16350"/>
<keyword evidence="3" id="KW-1185">Reference proteome</keyword>
<organism evidence="2 3">
    <name type="scientific">Sporomusa termitida</name>
    <dbReference type="NCBI Taxonomy" id="2377"/>
    <lineage>
        <taxon>Bacteria</taxon>
        <taxon>Bacillati</taxon>
        <taxon>Bacillota</taxon>
        <taxon>Negativicutes</taxon>
        <taxon>Selenomonadales</taxon>
        <taxon>Sporomusaceae</taxon>
        <taxon>Sporomusa</taxon>
    </lineage>
</organism>
<dbReference type="EMBL" id="CP036259">
    <property type="protein sequence ID" value="QDR80312.1"/>
    <property type="molecule type" value="Genomic_DNA"/>
</dbReference>
<feature type="transmembrane region" description="Helical" evidence="1">
    <location>
        <begin position="33"/>
        <end position="53"/>
    </location>
</feature>
<dbReference type="RefSeq" id="WP_144349937.1">
    <property type="nucleotide sequence ID" value="NZ_CP036259.1"/>
</dbReference>
<dbReference type="Proteomes" id="UP000320776">
    <property type="component" value="Chromosome"/>
</dbReference>
<protein>
    <submittedName>
        <fullName evidence="2">Uncharacterized protein</fullName>
    </submittedName>
</protein>
<keyword evidence="1" id="KW-0472">Membrane</keyword>
<feature type="transmembrane region" description="Helical" evidence="1">
    <location>
        <begin position="123"/>
        <end position="140"/>
    </location>
</feature>
<dbReference type="OrthoDB" id="1683771at2"/>
<keyword evidence="1" id="KW-1133">Transmembrane helix</keyword>
<dbReference type="AlphaFoldDB" id="A0A517DSH8"/>
<feature type="transmembrane region" description="Helical" evidence="1">
    <location>
        <begin position="6"/>
        <end position="21"/>
    </location>
</feature>
<gene>
    <name evidence="2" type="ORF">SPTER_16350</name>
</gene>
<reference evidence="2 3" key="1">
    <citation type="submission" date="2019-02" db="EMBL/GenBank/DDBJ databases">
        <title>Closed genome of Sporomusa termitida DSM 4440.</title>
        <authorList>
            <person name="Poehlein A."/>
            <person name="Daniel R."/>
        </authorList>
    </citation>
    <scope>NUCLEOTIDE SEQUENCE [LARGE SCALE GENOMIC DNA]</scope>
    <source>
        <strain evidence="2 3">DSM 4440</strain>
    </source>
</reference>
<feature type="transmembrane region" description="Helical" evidence="1">
    <location>
        <begin position="88"/>
        <end position="111"/>
    </location>
</feature>
<name>A0A517DSH8_9FIRM</name>
<sequence length="177" mass="20662">MSNSFIMWSLTIVPWLSLFFMKKNEIKHWMPVATFAVVLTTIIGDIGIRLGFWATRESIYPFAQMLPYAFGIMPVLTIWVFKFTYERFWLYMVTNTILDIGFNFFLLNYFLSSRGIIDINISPFLSLPITLMHAVVIYGYQRWQDDVLLSTRNVAEYKCQPAAAKPFANLPKDEEND</sequence>
<evidence type="ECO:0000256" key="1">
    <source>
        <dbReference type="SAM" id="Phobius"/>
    </source>
</evidence>
<evidence type="ECO:0000313" key="2">
    <source>
        <dbReference type="EMBL" id="QDR80312.1"/>
    </source>
</evidence>
<evidence type="ECO:0000313" key="3">
    <source>
        <dbReference type="Proteomes" id="UP000320776"/>
    </source>
</evidence>
<proteinExistence type="predicted"/>
<keyword evidence="1" id="KW-0812">Transmembrane</keyword>